<evidence type="ECO:0000256" key="3">
    <source>
        <dbReference type="SAM" id="MobiDB-lite"/>
    </source>
</evidence>
<dbReference type="GO" id="GO:0046872">
    <property type="term" value="F:metal ion binding"/>
    <property type="evidence" value="ECO:0007669"/>
    <property type="project" value="UniProtKB-KW"/>
</dbReference>
<dbReference type="EMBL" id="PGCI01000189">
    <property type="protein sequence ID" value="PLW34875.1"/>
    <property type="molecule type" value="Genomic_DNA"/>
</dbReference>
<dbReference type="AlphaFoldDB" id="A0A2N5UAV9"/>
<feature type="compositionally biased region" description="Acidic residues" evidence="3">
    <location>
        <begin position="234"/>
        <end position="243"/>
    </location>
</feature>
<reference evidence="5 6" key="1">
    <citation type="submission" date="2017-11" db="EMBL/GenBank/DDBJ databases">
        <title>De novo assembly and phasing of dikaryotic genomes from two isolates of Puccinia coronata f. sp. avenae, the causal agent of oat crown rust.</title>
        <authorList>
            <person name="Miller M.E."/>
            <person name="Zhang Y."/>
            <person name="Omidvar V."/>
            <person name="Sperschneider J."/>
            <person name="Schwessinger B."/>
            <person name="Raley C."/>
            <person name="Palmer J.M."/>
            <person name="Garnica D."/>
            <person name="Upadhyaya N."/>
            <person name="Rathjen J."/>
            <person name="Taylor J.M."/>
            <person name="Park R.F."/>
            <person name="Dodds P.N."/>
            <person name="Hirsch C.D."/>
            <person name="Kianian S.F."/>
            <person name="Figueroa M."/>
        </authorList>
    </citation>
    <scope>NUCLEOTIDE SEQUENCE [LARGE SCALE GENOMIC DNA]</scope>
    <source>
        <strain evidence="5">12SD80</strain>
    </source>
</reference>
<organism evidence="5 6">
    <name type="scientific">Puccinia coronata f. sp. avenae</name>
    <dbReference type="NCBI Taxonomy" id="200324"/>
    <lineage>
        <taxon>Eukaryota</taxon>
        <taxon>Fungi</taxon>
        <taxon>Dikarya</taxon>
        <taxon>Basidiomycota</taxon>
        <taxon>Pucciniomycotina</taxon>
        <taxon>Pucciniomycetes</taxon>
        <taxon>Pucciniales</taxon>
        <taxon>Pucciniaceae</taxon>
        <taxon>Puccinia</taxon>
    </lineage>
</organism>
<evidence type="ECO:0000259" key="4">
    <source>
        <dbReference type="Pfam" id="PF13359"/>
    </source>
</evidence>
<evidence type="ECO:0000256" key="1">
    <source>
        <dbReference type="ARBA" id="ARBA00001968"/>
    </source>
</evidence>
<evidence type="ECO:0000313" key="5">
    <source>
        <dbReference type="EMBL" id="PLW34875.1"/>
    </source>
</evidence>
<dbReference type="InterPro" id="IPR027806">
    <property type="entry name" value="HARBI1_dom"/>
</dbReference>
<feature type="domain" description="DDE Tnp4" evidence="4">
    <location>
        <begin position="138"/>
        <end position="189"/>
    </location>
</feature>
<protein>
    <recommendedName>
        <fullName evidence="4">DDE Tnp4 domain-containing protein</fullName>
    </recommendedName>
</protein>
<keyword evidence="2" id="KW-0479">Metal-binding</keyword>
<comment type="cofactor">
    <cofactor evidence="1">
        <name>a divalent metal cation</name>
        <dbReference type="ChEBI" id="CHEBI:60240"/>
    </cofactor>
</comment>
<proteinExistence type="predicted"/>
<gene>
    <name evidence="5" type="ORF">PCASD_15064</name>
</gene>
<dbReference type="Pfam" id="PF13359">
    <property type="entry name" value="DDE_Tnp_4"/>
    <property type="match status" value="1"/>
</dbReference>
<comment type="caution">
    <text evidence="5">The sequence shown here is derived from an EMBL/GenBank/DDBJ whole genome shotgun (WGS) entry which is preliminary data.</text>
</comment>
<name>A0A2N5UAV9_9BASI</name>
<evidence type="ECO:0000313" key="6">
    <source>
        <dbReference type="Proteomes" id="UP000235392"/>
    </source>
</evidence>
<evidence type="ECO:0000256" key="2">
    <source>
        <dbReference type="ARBA" id="ARBA00022723"/>
    </source>
</evidence>
<accession>A0A2N5UAV9</accession>
<feature type="region of interest" description="Disordered" evidence="3">
    <location>
        <begin position="233"/>
        <end position="258"/>
    </location>
</feature>
<sequence length="272" mass="31012">MPRESEQGKAIKRMTQLIRAQVKGLVIKSVWKEDDKDSSSDDSDLEDALVALIHLKKQRYMKERVRIPKAPDISGYLLDLDNVCFKQEFRMSKASFHQLLDEIKLQPIFQNQSNIPQRPEISACIGSYTAFKSCVGFVDGTLFPLDEKPSIDSQDYYSRKGSYGLGALIVCDEKKRILYCVSGWPGRFQSLRGLRRDLCSVGTLGKINHWISACVILHNFLLADSSPDIYNSPDLEEDDDNIEGLDRSRSEQRTSGNQLRERVFEEVLNDLQ</sequence>
<dbReference type="Proteomes" id="UP000235392">
    <property type="component" value="Unassembled WGS sequence"/>
</dbReference>